<evidence type="ECO:0000313" key="1">
    <source>
        <dbReference type="EMBL" id="KOC67385.1"/>
    </source>
</evidence>
<sequence length="87" mass="9734">GGRGRVRAADRALATRSYRRDIEARKAFRDGYNLPSATLSILYPYHRRHPYCSRVQSHHDFAGSCGLDHHATSVLPTPGSANSRALW</sequence>
<proteinExistence type="predicted"/>
<organism evidence="1 2">
    <name type="scientific">Habropoda laboriosa</name>
    <dbReference type="NCBI Taxonomy" id="597456"/>
    <lineage>
        <taxon>Eukaryota</taxon>
        <taxon>Metazoa</taxon>
        <taxon>Ecdysozoa</taxon>
        <taxon>Arthropoda</taxon>
        <taxon>Hexapoda</taxon>
        <taxon>Insecta</taxon>
        <taxon>Pterygota</taxon>
        <taxon>Neoptera</taxon>
        <taxon>Endopterygota</taxon>
        <taxon>Hymenoptera</taxon>
        <taxon>Apocrita</taxon>
        <taxon>Aculeata</taxon>
        <taxon>Apoidea</taxon>
        <taxon>Anthophila</taxon>
        <taxon>Apidae</taxon>
        <taxon>Habropoda</taxon>
    </lineage>
</organism>
<accession>A0A0L7R937</accession>
<dbReference type="EMBL" id="KQ414628">
    <property type="protein sequence ID" value="KOC67385.1"/>
    <property type="molecule type" value="Genomic_DNA"/>
</dbReference>
<gene>
    <name evidence="1" type="ORF">WH47_09302</name>
</gene>
<keyword evidence="2" id="KW-1185">Reference proteome</keyword>
<reference evidence="1 2" key="1">
    <citation type="submission" date="2015-07" db="EMBL/GenBank/DDBJ databases">
        <title>The genome of Habropoda laboriosa.</title>
        <authorList>
            <person name="Pan H."/>
            <person name="Kapheim K."/>
        </authorList>
    </citation>
    <scope>NUCLEOTIDE SEQUENCE [LARGE SCALE GENOMIC DNA]</scope>
    <source>
        <strain evidence="1">0110345459</strain>
    </source>
</reference>
<dbReference type="AlphaFoldDB" id="A0A0L7R937"/>
<protein>
    <submittedName>
        <fullName evidence="1">Uncharacterized protein</fullName>
    </submittedName>
</protein>
<name>A0A0L7R937_9HYME</name>
<evidence type="ECO:0000313" key="2">
    <source>
        <dbReference type="Proteomes" id="UP000053825"/>
    </source>
</evidence>
<feature type="non-terminal residue" evidence="1">
    <location>
        <position position="1"/>
    </location>
</feature>
<dbReference type="Proteomes" id="UP000053825">
    <property type="component" value="Unassembled WGS sequence"/>
</dbReference>